<sequence length="177" mass="20466">MNNFNDRDFLTGRRLQRNQTSSTKRAQHLPKNKCSKQKNFENKSTQNDSNFKTRYENVLNGTKLDSIPSTQKSKRRVTIEPSLDLFGRKIHYPKHGVFSEAKVGKRVQFNFNKEKKNIERECNLPSTSSTNHLTTLIEKIDITIDSGMKSVKKNASPMFDDLDNSQFNLNLDLKILN</sequence>
<proteinExistence type="predicted"/>
<reference evidence="1" key="1">
    <citation type="submission" date="2022-12" db="EMBL/GenBank/DDBJ databases">
        <title>Genome assemblies of Blomia tropicalis.</title>
        <authorList>
            <person name="Cui Y."/>
        </authorList>
    </citation>
    <scope>NUCLEOTIDE SEQUENCE</scope>
    <source>
        <tissue evidence="1">Adult mites</tissue>
    </source>
</reference>
<evidence type="ECO:0000313" key="2">
    <source>
        <dbReference type="Proteomes" id="UP001142055"/>
    </source>
</evidence>
<dbReference type="Proteomes" id="UP001142055">
    <property type="component" value="Chromosome 2"/>
</dbReference>
<organism evidence="1 2">
    <name type="scientific">Blomia tropicalis</name>
    <name type="common">Mite</name>
    <dbReference type="NCBI Taxonomy" id="40697"/>
    <lineage>
        <taxon>Eukaryota</taxon>
        <taxon>Metazoa</taxon>
        <taxon>Ecdysozoa</taxon>
        <taxon>Arthropoda</taxon>
        <taxon>Chelicerata</taxon>
        <taxon>Arachnida</taxon>
        <taxon>Acari</taxon>
        <taxon>Acariformes</taxon>
        <taxon>Sarcoptiformes</taxon>
        <taxon>Astigmata</taxon>
        <taxon>Glycyphagoidea</taxon>
        <taxon>Echimyopodidae</taxon>
        <taxon>Blomia</taxon>
    </lineage>
</organism>
<dbReference type="AlphaFoldDB" id="A0A9Q0M7N5"/>
<keyword evidence="2" id="KW-1185">Reference proteome</keyword>
<dbReference type="EMBL" id="JAPWDV010000002">
    <property type="protein sequence ID" value="KAJ6219477.1"/>
    <property type="molecule type" value="Genomic_DNA"/>
</dbReference>
<protein>
    <submittedName>
        <fullName evidence="1">Uncharacterized protein</fullName>
    </submittedName>
</protein>
<accession>A0A9Q0M7N5</accession>
<comment type="caution">
    <text evidence="1">The sequence shown here is derived from an EMBL/GenBank/DDBJ whole genome shotgun (WGS) entry which is preliminary data.</text>
</comment>
<name>A0A9Q0M7N5_BLOTA</name>
<gene>
    <name evidence="1" type="ORF">RDWZM_005289</name>
</gene>
<evidence type="ECO:0000313" key="1">
    <source>
        <dbReference type="EMBL" id="KAJ6219477.1"/>
    </source>
</evidence>